<sequence length="125" mass="13721">MSKRPPEPELHRYELPGGWIVLAGKTDADNDRLSIRIANANDFWFHVRGMPGSHVILRVEDEEPDKQTIEAAAAIAAYHSKARAGGKVAVSCTRAKFVTKPKGAKPGTVQIRREKVIKVAPSLPE</sequence>
<organism evidence="2 3">
    <name type="scientific">Eiseniibacteriota bacterium</name>
    <dbReference type="NCBI Taxonomy" id="2212470"/>
    <lineage>
        <taxon>Bacteria</taxon>
        <taxon>Candidatus Eiseniibacteriota</taxon>
    </lineage>
</organism>
<name>A0A956RPX9_UNCEI</name>
<dbReference type="Proteomes" id="UP000697710">
    <property type="component" value="Unassembled WGS sequence"/>
</dbReference>
<dbReference type="PANTHER" id="PTHR15239">
    <property type="entry name" value="NUCLEAR EXPORT MEDIATOR FACTOR NEMF"/>
    <property type="match status" value="1"/>
</dbReference>
<dbReference type="GO" id="GO:0000049">
    <property type="term" value="F:tRNA binding"/>
    <property type="evidence" value="ECO:0007669"/>
    <property type="project" value="TreeGrafter"/>
</dbReference>
<dbReference type="EMBL" id="JAGQHR010000587">
    <property type="protein sequence ID" value="MCA9729146.1"/>
    <property type="molecule type" value="Genomic_DNA"/>
</dbReference>
<proteinExistence type="predicted"/>
<feature type="domain" description="NFACT RNA-binding" evidence="1">
    <location>
        <begin position="17"/>
        <end position="112"/>
    </location>
</feature>
<evidence type="ECO:0000259" key="1">
    <source>
        <dbReference type="Pfam" id="PF05670"/>
    </source>
</evidence>
<protein>
    <submittedName>
        <fullName evidence="2">DUF814 domain-containing protein</fullName>
    </submittedName>
</protein>
<evidence type="ECO:0000313" key="2">
    <source>
        <dbReference type="EMBL" id="MCA9729146.1"/>
    </source>
</evidence>
<reference evidence="2" key="2">
    <citation type="journal article" date="2021" name="Microbiome">
        <title>Successional dynamics and alternative stable states in a saline activated sludge microbial community over 9 years.</title>
        <authorList>
            <person name="Wang Y."/>
            <person name="Ye J."/>
            <person name="Ju F."/>
            <person name="Liu L."/>
            <person name="Boyd J.A."/>
            <person name="Deng Y."/>
            <person name="Parks D.H."/>
            <person name="Jiang X."/>
            <person name="Yin X."/>
            <person name="Woodcroft B.J."/>
            <person name="Tyson G.W."/>
            <person name="Hugenholtz P."/>
            <person name="Polz M.F."/>
            <person name="Zhang T."/>
        </authorList>
    </citation>
    <scope>NUCLEOTIDE SEQUENCE</scope>
    <source>
        <strain evidence="2">HKST-UBA01</strain>
    </source>
</reference>
<dbReference type="GO" id="GO:1990112">
    <property type="term" value="C:RQC complex"/>
    <property type="evidence" value="ECO:0007669"/>
    <property type="project" value="TreeGrafter"/>
</dbReference>
<dbReference type="GO" id="GO:0043023">
    <property type="term" value="F:ribosomal large subunit binding"/>
    <property type="evidence" value="ECO:0007669"/>
    <property type="project" value="TreeGrafter"/>
</dbReference>
<dbReference type="AlphaFoldDB" id="A0A956RPX9"/>
<reference evidence="2" key="1">
    <citation type="submission" date="2020-04" db="EMBL/GenBank/DDBJ databases">
        <authorList>
            <person name="Zhang T."/>
        </authorList>
    </citation>
    <scope>NUCLEOTIDE SEQUENCE</scope>
    <source>
        <strain evidence="2">HKST-UBA01</strain>
    </source>
</reference>
<gene>
    <name evidence="2" type="ORF">KC729_15760</name>
</gene>
<evidence type="ECO:0000313" key="3">
    <source>
        <dbReference type="Proteomes" id="UP000697710"/>
    </source>
</evidence>
<dbReference type="InterPro" id="IPR051608">
    <property type="entry name" value="RQC_Subunit_NEMF"/>
</dbReference>
<dbReference type="GO" id="GO:0072344">
    <property type="term" value="P:rescue of stalled ribosome"/>
    <property type="evidence" value="ECO:0007669"/>
    <property type="project" value="TreeGrafter"/>
</dbReference>
<dbReference type="InterPro" id="IPR008532">
    <property type="entry name" value="NFACT_RNA-bd"/>
</dbReference>
<accession>A0A956RPX9</accession>
<dbReference type="Pfam" id="PF05670">
    <property type="entry name" value="NFACT-R_1"/>
    <property type="match status" value="1"/>
</dbReference>
<dbReference type="PANTHER" id="PTHR15239:SF6">
    <property type="entry name" value="RIBOSOME QUALITY CONTROL COMPLEX SUBUNIT NEMF"/>
    <property type="match status" value="1"/>
</dbReference>
<comment type="caution">
    <text evidence="2">The sequence shown here is derived from an EMBL/GenBank/DDBJ whole genome shotgun (WGS) entry which is preliminary data.</text>
</comment>